<reference evidence="1 2" key="1">
    <citation type="journal article" date="2014" name="BMC Genomics">
        <title>Comparative genomics of the major fungal agents of human and animal Sporotrichosis: Sporothrix schenckii and Sporothrix brasiliensis.</title>
        <authorList>
            <person name="Teixeira M.M."/>
            <person name="de Almeida L.G."/>
            <person name="Kubitschek-Barreira P."/>
            <person name="Alves F.L."/>
            <person name="Kioshima E.S."/>
            <person name="Abadio A.K."/>
            <person name="Fernandes L."/>
            <person name="Derengowski L.S."/>
            <person name="Ferreira K.S."/>
            <person name="Souza R.C."/>
            <person name="Ruiz J.C."/>
            <person name="de Andrade N.C."/>
            <person name="Paes H.C."/>
            <person name="Nicola A.M."/>
            <person name="Albuquerque P."/>
            <person name="Gerber A.L."/>
            <person name="Martins V.P."/>
            <person name="Peconick L.D."/>
            <person name="Neto A.V."/>
            <person name="Chaucanez C.B."/>
            <person name="Silva P.A."/>
            <person name="Cunha O.L."/>
            <person name="de Oliveira F.F."/>
            <person name="dos Santos T.C."/>
            <person name="Barros A.L."/>
            <person name="Soares M.A."/>
            <person name="de Oliveira L.M."/>
            <person name="Marini M.M."/>
            <person name="Villalobos-Duno H."/>
            <person name="Cunha M.M."/>
            <person name="de Hoog S."/>
            <person name="da Silveira J.F."/>
            <person name="Henrissat B."/>
            <person name="Nino-Vega G.A."/>
            <person name="Cisalpino P.S."/>
            <person name="Mora-Montes H.M."/>
            <person name="Almeida S.R."/>
            <person name="Stajich J.E."/>
            <person name="Lopes-Bezerra L.M."/>
            <person name="Vasconcelos A.T."/>
            <person name="Felipe M.S."/>
        </authorList>
    </citation>
    <scope>NUCLEOTIDE SEQUENCE [LARGE SCALE GENOMIC DNA]</scope>
    <source>
        <strain evidence="1 2">5110</strain>
    </source>
</reference>
<dbReference type="AlphaFoldDB" id="A0A0C2IDU5"/>
<evidence type="ECO:0000313" key="2">
    <source>
        <dbReference type="Proteomes" id="UP000031575"/>
    </source>
</evidence>
<dbReference type="VEuPathDB" id="FungiDB:SPBR_05420"/>
<dbReference type="GeneID" id="63678617"/>
<keyword evidence="2" id="KW-1185">Reference proteome</keyword>
<proteinExistence type="predicted"/>
<protein>
    <submittedName>
        <fullName evidence="1">Uncharacterized protein</fullName>
    </submittedName>
</protein>
<organism evidence="1 2">
    <name type="scientific">Sporothrix brasiliensis 5110</name>
    <dbReference type="NCBI Taxonomy" id="1398154"/>
    <lineage>
        <taxon>Eukaryota</taxon>
        <taxon>Fungi</taxon>
        <taxon>Dikarya</taxon>
        <taxon>Ascomycota</taxon>
        <taxon>Pezizomycotina</taxon>
        <taxon>Sordariomycetes</taxon>
        <taxon>Sordariomycetidae</taxon>
        <taxon>Ophiostomatales</taxon>
        <taxon>Ophiostomataceae</taxon>
        <taxon>Sporothrix</taxon>
    </lineage>
</organism>
<dbReference type="Proteomes" id="UP000031575">
    <property type="component" value="Unassembled WGS sequence"/>
</dbReference>
<accession>A0A0C2IDU5</accession>
<evidence type="ECO:0000313" key="1">
    <source>
        <dbReference type="EMBL" id="KIH87441.1"/>
    </source>
</evidence>
<comment type="caution">
    <text evidence="1">The sequence shown here is derived from an EMBL/GenBank/DDBJ whole genome shotgun (WGS) entry which is preliminary data.</text>
</comment>
<dbReference type="EMBL" id="AWTV01000010">
    <property type="protein sequence ID" value="KIH87441.1"/>
    <property type="molecule type" value="Genomic_DNA"/>
</dbReference>
<sequence>MHFWCNAASGTYERTTGNIHERLFDVRLSGKGTALERRESGRQSEALLWSALESTGALQKVAELPRKGPESHTWTT</sequence>
<name>A0A0C2IDU5_9PEZI</name>
<dbReference type="RefSeq" id="XP_040615451.1">
    <property type="nucleotide sequence ID" value="XM_040763696.1"/>
</dbReference>
<gene>
    <name evidence="1" type="ORF">SPBR_05420</name>
</gene>
<dbReference type="HOGENOM" id="CLU_2656068_0_0_1"/>